<feature type="signal peptide" evidence="1">
    <location>
        <begin position="1"/>
        <end position="26"/>
    </location>
</feature>
<gene>
    <name evidence="2" type="ORF">HDK90DRAFT_114955</name>
</gene>
<dbReference type="Proteomes" id="UP001492380">
    <property type="component" value="Unassembled WGS sequence"/>
</dbReference>
<keyword evidence="3" id="KW-1185">Reference proteome</keyword>
<accession>A0ABR1YBC8</accession>
<evidence type="ECO:0008006" key="4">
    <source>
        <dbReference type="Google" id="ProtNLM"/>
    </source>
</evidence>
<reference evidence="2 3" key="1">
    <citation type="submission" date="2024-04" db="EMBL/GenBank/DDBJ databases">
        <title>Phyllosticta paracitricarpa is synonymous to the EU quarantine fungus P. citricarpa based on phylogenomic analyses.</title>
        <authorList>
            <consortium name="Lawrence Berkeley National Laboratory"/>
            <person name="Van Ingen-Buijs V.A."/>
            <person name="Van Westerhoven A.C."/>
            <person name="Haridas S."/>
            <person name="Skiadas P."/>
            <person name="Martin F."/>
            <person name="Groenewald J.Z."/>
            <person name="Crous P.W."/>
            <person name="Seidl M.F."/>
        </authorList>
    </citation>
    <scope>NUCLEOTIDE SEQUENCE [LARGE SCALE GENOMIC DNA]</scope>
    <source>
        <strain evidence="2 3">CBS 123374</strain>
    </source>
</reference>
<comment type="caution">
    <text evidence="2">The sequence shown here is derived from an EMBL/GenBank/DDBJ whole genome shotgun (WGS) entry which is preliminary data.</text>
</comment>
<keyword evidence="1" id="KW-0732">Signal</keyword>
<protein>
    <recommendedName>
        <fullName evidence="4">Secreted protein</fullName>
    </recommendedName>
</protein>
<sequence length="120" mass="13561">MLPMNRYWPYSSLLLSVLTCPLPSYAKRLVHSVAGVADVAVHGLRAGGAVSRFVSPIFCVTTIHSILEKLIGRSWTTQCSRSVLRATWQSWGHCTTLLHKRTALRIKFCSFKIYEHHSFT</sequence>
<name>A0ABR1YBC8_9PEZI</name>
<proteinExistence type="predicted"/>
<organism evidence="2 3">
    <name type="scientific">Phyllosticta capitalensis</name>
    <dbReference type="NCBI Taxonomy" id="121624"/>
    <lineage>
        <taxon>Eukaryota</taxon>
        <taxon>Fungi</taxon>
        <taxon>Dikarya</taxon>
        <taxon>Ascomycota</taxon>
        <taxon>Pezizomycotina</taxon>
        <taxon>Dothideomycetes</taxon>
        <taxon>Dothideomycetes incertae sedis</taxon>
        <taxon>Botryosphaeriales</taxon>
        <taxon>Phyllostictaceae</taxon>
        <taxon>Phyllosticta</taxon>
    </lineage>
</organism>
<feature type="chain" id="PRO_5047207423" description="Secreted protein" evidence="1">
    <location>
        <begin position="27"/>
        <end position="120"/>
    </location>
</feature>
<evidence type="ECO:0000313" key="2">
    <source>
        <dbReference type="EMBL" id="KAK8223225.1"/>
    </source>
</evidence>
<evidence type="ECO:0000256" key="1">
    <source>
        <dbReference type="SAM" id="SignalP"/>
    </source>
</evidence>
<evidence type="ECO:0000313" key="3">
    <source>
        <dbReference type="Proteomes" id="UP001492380"/>
    </source>
</evidence>
<dbReference type="EMBL" id="JBBWRZ010000014">
    <property type="protein sequence ID" value="KAK8223225.1"/>
    <property type="molecule type" value="Genomic_DNA"/>
</dbReference>